<dbReference type="Gene3D" id="3.30.70.100">
    <property type="match status" value="1"/>
</dbReference>
<dbReference type="PROSITE" id="PS50846">
    <property type="entry name" value="HMA_2"/>
    <property type="match status" value="1"/>
</dbReference>
<dbReference type="PANTHER" id="PTHR45868">
    <property type="entry name" value="HEAVY METAL-ASSOCIATED ISOPRENYLATED PLANT PROTEIN 33-RELATED"/>
    <property type="match status" value="1"/>
</dbReference>
<organism evidence="7 8">
    <name type="scientific">Datura stramonium</name>
    <name type="common">Jimsonweed</name>
    <name type="synonym">Common thornapple</name>
    <dbReference type="NCBI Taxonomy" id="4076"/>
    <lineage>
        <taxon>Eukaryota</taxon>
        <taxon>Viridiplantae</taxon>
        <taxon>Streptophyta</taxon>
        <taxon>Embryophyta</taxon>
        <taxon>Tracheophyta</taxon>
        <taxon>Spermatophyta</taxon>
        <taxon>Magnoliopsida</taxon>
        <taxon>eudicotyledons</taxon>
        <taxon>Gunneridae</taxon>
        <taxon>Pentapetalae</taxon>
        <taxon>asterids</taxon>
        <taxon>lamiids</taxon>
        <taxon>Solanales</taxon>
        <taxon>Solanaceae</taxon>
        <taxon>Solanoideae</taxon>
        <taxon>Datureae</taxon>
        <taxon>Datura</taxon>
    </lineage>
</organism>
<evidence type="ECO:0000256" key="1">
    <source>
        <dbReference type="ARBA" id="ARBA00004170"/>
    </source>
</evidence>
<comment type="caution">
    <text evidence="7">The sequence shown here is derived from an EMBL/GenBank/DDBJ whole genome shotgun (WGS) entry which is preliminary data.</text>
</comment>
<dbReference type="PANTHER" id="PTHR45868:SF70">
    <property type="entry name" value="SERINE_THREONINE-PROTEIN KINASE CLKA-RELATED"/>
    <property type="match status" value="1"/>
</dbReference>
<sequence length="371" mass="42609">MSATAHDFELVRIQTYILKVQINCHGCMRKVKKLLKRIEGVYQVKMDVDEQVVVVSGNVDSATLIKKLNKSGKHAELLSENPMEKQERELLFNWFNDDFHQNQGALNWCDKEKTQTGELLNWLNRNKHHNEMHQSYNSLGTSKRQPMFAPVELGFDHWGNKEFLDQSIGIDSLTSEEFLAQSIGIDSLTSETNQNLHELGNMDYPYNAREDNIINNADFGRTSPFENLQNIQGRRNSMVEFQGLLNTNPSFAPNQGLRSINSPFADLESKELGIQNSFAAQGAYGYQPRPFNEMNDIQAHHYKYPASTMNPLFDYPSTMMNSYRQNSHGNDIDNFTSDIYTYQPGRILNQTPYGVFPPKISHSWNMNSYNN</sequence>
<gene>
    <name evidence="7" type="ORF">HAX54_031627</name>
</gene>
<evidence type="ECO:0000256" key="4">
    <source>
        <dbReference type="ARBA" id="ARBA00023289"/>
    </source>
</evidence>
<dbReference type="EMBL" id="JACEIK010000400">
    <property type="protein sequence ID" value="MCD7456395.1"/>
    <property type="molecule type" value="Genomic_DNA"/>
</dbReference>
<keyword evidence="4" id="KW-0449">Lipoprotein</keyword>
<evidence type="ECO:0000256" key="2">
    <source>
        <dbReference type="ARBA" id="ARBA00022481"/>
    </source>
</evidence>
<proteinExistence type="inferred from homology"/>
<evidence type="ECO:0000313" key="7">
    <source>
        <dbReference type="EMBL" id="MCD7456395.1"/>
    </source>
</evidence>
<evidence type="ECO:0000313" key="8">
    <source>
        <dbReference type="Proteomes" id="UP000823775"/>
    </source>
</evidence>
<dbReference type="SUPFAM" id="SSF55008">
    <property type="entry name" value="HMA, heavy metal-associated domain"/>
    <property type="match status" value="1"/>
</dbReference>
<dbReference type="Pfam" id="PF00403">
    <property type="entry name" value="HMA"/>
    <property type="match status" value="1"/>
</dbReference>
<keyword evidence="4" id="KW-0636">Prenylation</keyword>
<protein>
    <recommendedName>
        <fullName evidence="6">HMA domain-containing protein</fullName>
    </recommendedName>
</protein>
<evidence type="ECO:0000259" key="6">
    <source>
        <dbReference type="PROSITE" id="PS50846"/>
    </source>
</evidence>
<keyword evidence="2" id="KW-0488">Methylation</keyword>
<name>A0ABS8SBZ0_DATST</name>
<dbReference type="InterPro" id="IPR006121">
    <property type="entry name" value="HMA_dom"/>
</dbReference>
<comment type="similarity">
    <text evidence="5">Belongs to the HIPP family.</text>
</comment>
<evidence type="ECO:0000256" key="3">
    <source>
        <dbReference type="ARBA" id="ARBA00022723"/>
    </source>
</evidence>
<dbReference type="CDD" id="cd00371">
    <property type="entry name" value="HMA"/>
    <property type="match status" value="1"/>
</dbReference>
<comment type="subcellular location">
    <subcellularLocation>
        <location evidence="1">Membrane</location>
        <topology evidence="1">Peripheral membrane protein</topology>
    </subcellularLocation>
</comment>
<dbReference type="Proteomes" id="UP000823775">
    <property type="component" value="Unassembled WGS sequence"/>
</dbReference>
<dbReference type="InterPro" id="IPR036163">
    <property type="entry name" value="HMA_dom_sf"/>
</dbReference>
<reference evidence="7 8" key="1">
    <citation type="journal article" date="2021" name="BMC Genomics">
        <title>Datura genome reveals duplications of psychoactive alkaloid biosynthetic genes and high mutation rate following tissue culture.</title>
        <authorList>
            <person name="Rajewski A."/>
            <person name="Carter-House D."/>
            <person name="Stajich J."/>
            <person name="Litt A."/>
        </authorList>
    </citation>
    <scope>NUCLEOTIDE SEQUENCE [LARGE SCALE GENOMIC DNA]</scope>
    <source>
        <strain evidence="7">AR-01</strain>
    </source>
</reference>
<feature type="domain" description="HMA" evidence="6">
    <location>
        <begin position="13"/>
        <end position="76"/>
    </location>
</feature>
<evidence type="ECO:0000256" key="5">
    <source>
        <dbReference type="ARBA" id="ARBA00024045"/>
    </source>
</evidence>
<keyword evidence="8" id="KW-1185">Reference proteome</keyword>
<keyword evidence="3" id="KW-0479">Metal-binding</keyword>
<accession>A0ABS8SBZ0</accession>